<proteinExistence type="predicted"/>
<evidence type="ECO:0000313" key="10">
    <source>
        <dbReference type="EMBL" id="OLU47070.1"/>
    </source>
</evidence>
<dbReference type="GO" id="GO:0000160">
    <property type="term" value="P:phosphorelay signal transduction system"/>
    <property type="evidence" value="ECO:0007669"/>
    <property type="project" value="UniProtKB-KW"/>
</dbReference>
<evidence type="ECO:0000256" key="5">
    <source>
        <dbReference type="ARBA" id="ARBA00022777"/>
    </source>
</evidence>
<dbReference type="PROSITE" id="PS50109">
    <property type="entry name" value="HIS_KIN"/>
    <property type="match status" value="1"/>
</dbReference>
<dbReference type="SUPFAM" id="SSF55874">
    <property type="entry name" value="ATPase domain of HSP90 chaperone/DNA topoisomerase II/histidine kinase"/>
    <property type="match status" value="1"/>
</dbReference>
<dbReference type="PANTHER" id="PTHR44936:SF10">
    <property type="entry name" value="SENSOR PROTEIN RSTB"/>
    <property type="match status" value="1"/>
</dbReference>
<keyword evidence="8" id="KW-0472">Membrane</keyword>
<accession>A0A1Q9YN29</accession>
<name>A0A1Q9YN29_9FIRM</name>
<dbReference type="InterPro" id="IPR050980">
    <property type="entry name" value="2C_sensor_his_kinase"/>
</dbReference>
<feature type="domain" description="Histidine kinase" evidence="9">
    <location>
        <begin position="139"/>
        <end position="336"/>
    </location>
</feature>
<evidence type="ECO:0000256" key="6">
    <source>
        <dbReference type="ARBA" id="ARBA00022840"/>
    </source>
</evidence>
<keyword evidence="3" id="KW-0808">Transferase</keyword>
<feature type="transmembrane region" description="Helical" evidence="8">
    <location>
        <begin position="62"/>
        <end position="83"/>
    </location>
</feature>
<evidence type="ECO:0000256" key="7">
    <source>
        <dbReference type="ARBA" id="ARBA00023012"/>
    </source>
</evidence>
<dbReference type="InterPro" id="IPR036890">
    <property type="entry name" value="HATPase_C_sf"/>
</dbReference>
<dbReference type="GO" id="GO:0004673">
    <property type="term" value="F:protein histidine kinase activity"/>
    <property type="evidence" value="ECO:0007669"/>
    <property type="project" value="UniProtKB-EC"/>
</dbReference>
<organism evidence="10 11">
    <name type="scientific">Faecalibaculum rodentium</name>
    <dbReference type="NCBI Taxonomy" id="1702221"/>
    <lineage>
        <taxon>Bacteria</taxon>
        <taxon>Bacillati</taxon>
        <taxon>Bacillota</taxon>
        <taxon>Erysipelotrichia</taxon>
        <taxon>Erysipelotrichales</taxon>
        <taxon>Erysipelotrichaceae</taxon>
        <taxon>Faecalibaculum</taxon>
    </lineage>
</organism>
<dbReference type="GO" id="GO:0005524">
    <property type="term" value="F:ATP binding"/>
    <property type="evidence" value="ECO:0007669"/>
    <property type="project" value="UniProtKB-KW"/>
</dbReference>
<dbReference type="Gene3D" id="3.30.565.10">
    <property type="entry name" value="Histidine kinase-like ATPase, C-terminal domain"/>
    <property type="match status" value="1"/>
</dbReference>
<evidence type="ECO:0000259" key="9">
    <source>
        <dbReference type="PROSITE" id="PS50109"/>
    </source>
</evidence>
<evidence type="ECO:0000256" key="3">
    <source>
        <dbReference type="ARBA" id="ARBA00022679"/>
    </source>
</evidence>
<gene>
    <name evidence="10" type="ORF">BO223_00890</name>
</gene>
<evidence type="ECO:0000256" key="4">
    <source>
        <dbReference type="ARBA" id="ARBA00022741"/>
    </source>
</evidence>
<keyword evidence="4" id="KW-0547">Nucleotide-binding</keyword>
<reference evidence="10 11" key="1">
    <citation type="submission" date="2016-11" db="EMBL/GenBank/DDBJ databases">
        <title>Description of two novel members of the family Erysipelotrichaceae: Ileibacterium lipovorans gen. nov., sp. nov. and Dubosiella newyorkensis, gen. nov., sp. nov.</title>
        <authorList>
            <person name="Cox L.M."/>
            <person name="Sohn J."/>
            <person name="Tyrrell K.L."/>
            <person name="Citron D.M."/>
            <person name="Lawson P.A."/>
            <person name="Patel N.B."/>
            <person name="Iizumi T."/>
            <person name="Perez-Perez G.I."/>
            <person name="Goldstein E.J."/>
            <person name="Blaser M.J."/>
        </authorList>
    </citation>
    <scope>NUCLEOTIDE SEQUENCE [LARGE SCALE GENOMIC DNA]</scope>
    <source>
        <strain evidence="10 11">NYU-BL-K8</strain>
    </source>
</reference>
<keyword evidence="7" id="KW-0902">Two-component regulatory system</keyword>
<comment type="catalytic activity">
    <reaction evidence="1">
        <text>ATP + protein L-histidine = ADP + protein N-phospho-L-histidine.</text>
        <dbReference type="EC" id="2.7.13.3"/>
    </reaction>
</comment>
<keyword evidence="5" id="KW-0418">Kinase</keyword>
<comment type="caution">
    <text evidence="10">The sequence shown here is derived from an EMBL/GenBank/DDBJ whole genome shotgun (WGS) entry which is preliminary data.</text>
</comment>
<dbReference type="InterPro" id="IPR005467">
    <property type="entry name" value="His_kinase_dom"/>
</dbReference>
<dbReference type="Proteomes" id="UP000186758">
    <property type="component" value="Unassembled WGS sequence"/>
</dbReference>
<dbReference type="AlphaFoldDB" id="A0A1Q9YN29"/>
<keyword evidence="8" id="KW-1133">Transmembrane helix</keyword>
<evidence type="ECO:0000256" key="8">
    <source>
        <dbReference type="SAM" id="Phobius"/>
    </source>
</evidence>
<keyword evidence="8" id="KW-0812">Transmembrane</keyword>
<sequence>MKRLYIGLWFSMLLSVLWLYGVQVVDWMGIQLDGDISNLFSALAEAGYGPASSARLLQDALIYPPFLLFLTAWGLMGVWPFWIQSRDKKASKKQLDRIMTGSFSSNPSEQYICSLLDSYRRESDVLRNDCIRQKEFTENFCHQILSSVNTMKLRMELLETDPPAPKKRKHIDAILGQLERCETLLRLLLSGALQFEYSSLNRLVEEAGSQITAEARKRQITIRMDLIPVNMFLIPVQVREAMASLLENALRHADSPSVLSVSMDADKQQVAVIINQTGGQNCLDADAYRRYRSKTPDHYGIGLDMAAAVVRLHGGKLQITETDSGVRTTLQIPCTSLETAEL</sequence>
<keyword evidence="6" id="KW-0067">ATP-binding</keyword>
<protein>
    <recommendedName>
        <fullName evidence="2">histidine kinase</fullName>
        <ecNumber evidence="2">2.7.13.3</ecNumber>
    </recommendedName>
</protein>
<evidence type="ECO:0000256" key="2">
    <source>
        <dbReference type="ARBA" id="ARBA00012438"/>
    </source>
</evidence>
<dbReference type="PANTHER" id="PTHR44936">
    <property type="entry name" value="SENSOR PROTEIN CREC"/>
    <property type="match status" value="1"/>
</dbReference>
<evidence type="ECO:0000313" key="11">
    <source>
        <dbReference type="Proteomes" id="UP000186758"/>
    </source>
</evidence>
<dbReference type="Pfam" id="PF02518">
    <property type="entry name" value="HATPase_c"/>
    <property type="match status" value="1"/>
</dbReference>
<dbReference type="EC" id="2.7.13.3" evidence="2"/>
<dbReference type="InterPro" id="IPR003594">
    <property type="entry name" value="HATPase_dom"/>
</dbReference>
<evidence type="ECO:0000256" key="1">
    <source>
        <dbReference type="ARBA" id="ARBA00000085"/>
    </source>
</evidence>
<dbReference type="EMBL" id="MPJZ01000010">
    <property type="protein sequence ID" value="OLU47070.1"/>
    <property type="molecule type" value="Genomic_DNA"/>
</dbReference>